<evidence type="ECO:0000313" key="2">
    <source>
        <dbReference type="Proteomes" id="UP000255528"/>
    </source>
</evidence>
<organism evidence="1 2">
    <name type="scientific">Buttiauxella agrestis</name>
    <dbReference type="NCBI Taxonomy" id="82977"/>
    <lineage>
        <taxon>Bacteria</taxon>
        <taxon>Pseudomonadati</taxon>
        <taxon>Pseudomonadota</taxon>
        <taxon>Gammaproteobacteria</taxon>
        <taxon>Enterobacterales</taxon>
        <taxon>Enterobacteriaceae</taxon>
        <taxon>Buttiauxella</taxon>
    </lineage>
</organism>
<name>A0A381KNJ5_9ENTR</name>
<accession>A0A381KNJ5</accession>
<reference evidence="1 2" key="1">
    <citation type="submission" date="2018-06" db="EMBL/GenBank/DDBJ databases">
        <authorList>
            <consortium name="Pathogen Informatics"/>
            <person name="Doyle S."/>
        </authorList>
    </citation>
    <scope>NUCLEOTIDE SEQUENCE [LARGE SCALE GENOMIC DNA]</scope>
    <source>
        <strain evidence="1 2">NCTC12119</strain>
    </source>
</reference>
<evidence type="ECO:0000313" key="1">
    <source>
        <dbReference type="EMBL" id="SUY92940.1"/>
    </source>
</evidence>
<gene>
    <name evidence="1" type="ORF">NCTC12119_04970</name>
</gene>
<dbReference type="Proteomes" id="UP000255528">
    <property type="component" value="Unassembled WGS sequence"/>
</dbReference>
<proteinExistence type="predicted"/>
<dbReference type="AlphaFoldDB" id="A0A381KNJ5"/>
<dbReference type="InterPro" id="IPR012332">
    <property type="entry name" value="Autotransporter_pectin_lyase_C"/>
</dbReference>
<evidence type="ECO:0008006" key="3">
    <source>
        <dbReference type="Google" id="ProtNLM"/>
    </source>
</evidence>
<protein>
    <recommendedName>
        <fullName evidence="3">AIDA autotransporter-like protein ShdA</fullName>
    </recommendedName>
</protein>
<dbReference type="EMBL" id="UIGI01000002">
    <property type="protein sequence ID" value="SUY92940.1"/>
    <property type="molecule type" value="Genomic_DNA"/>
</dbReference>
<sequence length="246" mass="25565">MNNEGGTQTIDSLGLIYNSALKSQDADLFVSGTASTITINTGTMDILNGGVVTGYGSVLNHRFGADYDTHLSAGGVLNTGSQNEPGQINTAQSFNAVIESGGTQNIQNGGISQGSTVQQGGTLVVQANYHPEDQNIAPTAGVANNSIVYGEIDNHGSTDNDTVVKVGGRYSSGYARSSDTNTENISTSNNLLVEQGGYAQLSGYSAINNMTVAGMVDSRDQSSLDDTVITSTGAMTDDHRGRQLRQ</sequence>
<dbReference type="Gene3D" id="2.160.20.20">
    <property type="match status" value="1"/>
</dbReference>